<dbReference type="EMBL" id="GL629782">
    <property type="protein sequence ID" value="EFX02178.1"/>
    <property type="molecule type" value="Genomic_DNA"/>
</dbReference>
<sequence>MTLICLVDGIDHYDNDEYEQDMMIVLKCILDLARDDEVLSALKILATNSSRTEFESAFKDDESSYLSMKGLPRINQEAAMLPSSESDDEED</sequence>
<evidence type="ECO:0000313" key="2">
    <source>
        <dbReference type="Proteomes" id="UP000007796"/>
    </source>
</evidence>
<protein>
    <submittedName>
        <fullName evidence="1">Uncharacterized protein</fullName>
    </submittedName>
</protein>
<dbReference type="AlphaFoldDB" id="F0XJK1"/>
<dbReference type="Proteomes" id="UP000007796">
    <property type="component" value="Unassembled WGS sequence"/>
</dbReference>
<reference evidence="1 2" key="1">
    <citation type="journal article" date="2011" name="Proc. Natl. Acad. Sci. U.S.A.">
        <title>Genome and transcriptome analyses of the mountain pine beetle-fungal symbiont Grosmannia clavigera, a lodgepole pine pathogen.</title>
        <authorList>
            <person name="DiGuistini S."/>
            <person name="Wang Y."/>
            <person name="Liao N.Y."/>
            <person name="Taylor G."/>
            <person name="Tanguay P."/>
            <person name="Feau N."/>
            <person name="Henrissat B."/>
            <person name="Chan S.K."/>
            <person name="Hesse-Orce U."/>
            <person name="Alamouti S.M."/>
            <person name="Tsui C.K.M."/>
            <person name="Docking R.T."/>
            <person name="Levasseur A."/>
            <person name="Haridas S."/>
            <person name="Robertson G."/>
            <person name="Birol I."/>
            <person name="Holt R.A."/>
            <person name="Marra M.A."/>
            <person name="Hamelin R.C."/>
            <person name="Hirst M."/>
            <person name="Jones S.J.M."/>
            <person name="Bohlmann J."/>
            <person name="Breuil C."/>
        </authorList>
    </citation>
    <scope>NUCLEOTIDE SEQUENCE [LARGE SCALE GENOMIC DNA]</scope>
    <source>
        <strain evidence="2">kw1407 / UAMH 11150</strain>
    </source>
</reference>
<name>F0XJK1_GROCL</name>
<gene>
    <name evidence="1" type="ORF">CMQ_2227</name>
</gene>
<dbReference type="OrthoDB" id="5419927at2759"/>
<dbReference type="RefSeq" id="XP_014171660.1">
    <property type="nucleotide sequence ID" value="XM_014316185.1"/>
</dbReference>
<dbReference type="HOGENOM" id="CLU_2427224_0_0_1"/>
<dbReference type="GeneID" id="25975193"/>
<dbReference type="InParanoid" id="F0XJK1"/>
<keyword evidence="2" id="KW-1185">Reference proteome</keyword>
<dbReference type="STRING" id="655863.F0XJK1"/>
<proteinExistence type="predicted"/>
<evidence type="ECO:0000313" key="1">
    <source>
        <dbReference type="EMBL" id="EFX02178.1"/>
    </source>
</evidence>
<organism evidence="2">
    <name type="scientific">Grosmannia clavigera (strain kw1407 / UAMH 11150)</name>
    <name type="common">Blue stain fungus</name>
    <name type="synonym">Graphiocladiella clavigera</name>
    <dbReference type="NCBI Taxonomy" id="655863"/>
    <lineage>
        <taxon>Eukaryota</taxon>
        <taxon>Fungi</taxon>
        <taxon>Dikarya</taxon>
        <taxon>Ascomycota</taxon>
        <taxon>Pezizomycotina</taxon>
        <taxon>Sordariomycetes</taxon>
        <taxon>Sordariomycetidae</taxon>
        <taxon>Ophiostomatales</taxon>
        <taxon>Ophiostomataceae</taxon>
        <taxon>Leptographium</taxon>
    </lineage>
</organism>
<accession>F0XJK1</accession>